<dbReference type="Pfam" id="PF04542">
    <property type="entry name" value="Sigma70_r2"/>
    <property type="match status" value="1"/>
</dbReference>
<feature type="compositionally biased region" description="Low complexity" evidence="9">
    <location>
        <begin position="316"/>
        <end position="330"/>
    </location>
</feature>
<feature type="domain" description="Right handed beta helix" evidence="11">
    <location>
        <begin position="435"/>
        <end position="551"/>
    </location>
</feature>
<comment type="caution">
    <text evidence="13">The sequence shown here is derived from an EMBL/GenBank/DDBJ whole genome shotgun (WGS) entry which is preliminary data.</text>
</comment>
<protein>
    <submittedName>
        <fullName evidence="13">Sigma-70 family RNA polymerase sigma factor</fullName>
    </submittedName>
</protein>
<keyword evidence="6" id="KW-0106">Calcium</keyword>
<dbReference type="InterPro" id="IPR036388">
    <property type="entry name" value="WH-like_DNA-bd_sf"/>
</dbReference>
<evidence type="ECO:0000259" key="12">
    <source>
        <dbReference type="Pfam" id="PF22842"/>
    </source>
</evidence>
<sequence>MLADTTQVVAARDGDRQALAELLTGHLPLVYNIVGRALDGHPDVDDVVQETMLRAVQGMPGLREPESFRSWLVAIAVRQIRERERTRRAPRLDVWQEADDQPDPEADFVDDAITRARLAGQRNAVREATRWLDGEDRRILTLWWQELLGGLSRAEVAATLGITVAHTGVRIQRMRAHLDRARLILAAWRATPRCAGLQSAARGWDGKADSRWVKRLHRHVRDCPQCIVAGRLAPDDVALAQIGLLPVAGGLAAVIAQASSGHLAPVSTGLLGKLWDLLTAKPAATITAGATAAAAIAATVVLLPPPTPQDPPTADPPVVGSGPTASAAPSSPAPSPTSTPRAATGQIYLAPGGDDSGDGTQARPYATLAKAVSVVRPGQTIVVRGGTYHPTESVEITTNGTAQKRITLTNAAGERPVFDATAVPHTDWFVTQRAAYWTVRGLEIRNAPTHAYVCVGCRSTVFSGLSFHDNKGTGLMLRDNGTTGNQVLDSDFYRNHDAGGAADGLAFKYGSGTGNTVRGCRFFSNVDDGFDLHEFSSPVTVDRSWAYANGQDLWHDASQAVIGSGNGFRLGGGDPAPAVAHVVTNSAAWDNVGYGFTESANRGALRLSNNTAYRNAKDGFAFFYSSAQFSHNLALANNRDAVLADSAVENGNSWNQSGWTTSTLRQSDPRTAQGPRRSDGRLPATDFLTNTRDPAIGAPMRTS</sequence>
<dbReference type="Pfam" id="PF13229">
    <property type="entry name" value="Beta_helix"/>
    <property type="match status" value="1"/>
</dbReference>
<keyword evidence="3" id="KW-0964">Secreted</keyword>
<dbReference type="InterPro" id="IPR006626">
    <property type="entry name" value="PbH1"/>
</dbReference>
<dbReference type="Gene3D" id="2.160.20.10">
    <property type="entry name" value="Single-stranded right-handed beta-helix, Pectin lyase-like"/>
    <property type="match status" value="1"/>
</dbReference>
<evidence type="ECO:0000256" key="7">
    <source>
        <dbReference type="ARBA" id="ARBA00023239"/>
    </source>
</evidence>
<dbReference type="InterPro" id="IPR014284">
    <property type="entry name" value="RNA_pol_sigma-70_dom"/>
</dbReference>
<evidence type="ECO:0000259" key="11">
    <source>
        <dbReference type="Pfam" id="PF13229"/>
    </source>
</evidence>
<dbReference type="RefSeq" id="WP_253751346.1">
    <property type="nucleotide sequence ID" value="NZ_JBHSAY010000029.1"/>
</dbReference>
<feature type="compositionally biased region" description="Polar residues" evidence="9">
    <location>
        <begin position="652"/>
        <end position="670"/>
    </location>
</feature>
<comment type="cofactor">
    <cofactor evidence="1">
        <name>Ca(2+)</name>
        <dbReference type="ChEBI" id="CHEBI:29108"/>
    </cofactor>
</comment>
<keyword evidence="7" id="KW-0456">Lyase</keyword>
<feature type="domain" description="RNA polymerase sigma-70 region 2" evidence="10">
    <location>
        <begin position="24"/>
        <end position="88"/>
    </location>
</feature>
<dbReference type="SUPFAM" id="SSF51126">
    <property type="entry name" value="Pectin lyase-like"/>
    <property type="match status" value="1"/>
</dbReference>
<comment type="subcellular location">
    <subcellularLocation>
        <location evidence="2">Secreted</location>
    </subcellularLocation>
</comment>
<dbReference type="InterPro" id="IPR011050">
    <property type="entry name" value="Pectin_lyase_fold/virulence"/>
</dbReference>
<dbReference type="InterPro" id="IPR039448">
    <property type="entry name" value="Beta_helix"/>
</dbReference>
<keyword evidence="14" id="KW-1185">Reference proteome</keyword>
<dbReference type="SUPFAM" id="SSF88946">
    <property type="entry name" value="Sigma2 domain of RNA polymerase sigma factors"/>
    <property type="match status" value="1"/>
</dbReference>
<evidence type="ECO:0000256" key="9">
    <source>
        <dbReference type="SAM" id="MobiDB-lite"/>
    </source>
</evidence>
<dbReference type="InterPro" id="IPR007627">
    <property type="entry name" value="RNA_pol_sigma70_r2"/>
</dbReference>
<reference evidence="14" key="1">
    <citation type="journal article" date="2019" name="Int. J. Syst. Evol. Microbiol.">
        <title>The Global Catalogue of Microorganisms (GCM) 10K type strain sequencing project: providing services to taxonomists for standard genome sequencing and annotation.</title>
        <authorList>
            <consortium name="The Broad Institute Genomics Platform"/>
            <consortium name="The Broad Institute Genome Sequencing Center for Infectious Disease"/>
            <person name="Wu L."/>
            <person name="Ma J."/>
        </authorList>
    </citation>
    <scope>NUCLEOTIDE SEQUENCE [LARGE SCALE GENOMIC DNA]</scope>
    <source>
        <strain evidence="14">CGMCC 4.7289</strain>
    </source>
</reference>
<keyword evidence="5" id="KW-0732">Signal</keyword>
<dbReference type="Gene3D" id="1.10.10.10">
    <property type="entry name" value="Winged helix-like DNA-binding domain superfamily/Winged helix DNA-binding domain"/>
    <property type="match status" value="1"/>
</dbReference>
<dbReference type="PANTHER" id="PTHR40088">
    <property type="entry name" value="PECTATE LYASE (EUROFUNG)"/>
    <property type="match status" value="1"/>
</dbReference>
<feature type="region of interest" description="Disordered" evidence="9">
    <location>
        <begin position="652"/>
        <end position="703"/>
    </location>
</feature>
<dbReference type="InterPro" id="IPR053868">
    <property type="entry name" value="Pel9A-like_beta_helix"/>
</dbReference>
<feature type="domain" description="Pel9A-like right handed beta-helix region" evidence="12">
    <location>
        <begin position="338"/>
        <end position="402"/>
    </location>
</feature>
<name>A0ABV8M0U1_9ACTN</name>
<dbReference type="NCBIfam" id="TIGR02937">
    <property type="entry name" value="sigma70-ECF"/>
    <property type="match status" value="1"/>
</dbReference>
<evidence type="ECO:0000256" key="6">
    <source>
        <dbReference type="ARBA" id="ARBA00022837"/>
    </source>
</evidence>
<dbReference type="InterPro" id="IPR013325">
    <property type="entry name" value="RNA_pol_sigma_r2"/>
</dbReference>
<dbReference type="InterPro" id="IPR052052">
    <property type="entry name" value="Polysaccharide_Lyase_9"/>
</dbReference>
<feature type="region of interest" description="Disordered" evidence="9">
    <location>
        <begin position="306"/>
        <end position="362"/>
    </location>
</feature>
<accession>A0ABV8M0U1</accession>
<evidence type="ECO:0000256" key="1">
    <source>
        <dbReference type="ARBA" id="ARBA00001913"/>
    </source>
</evidence>
<evidence type="ECO:0000313" key="13">
    <source>
        <dbReference type="EMBL" id="MFC4136206.1"/>
    </source>
</evidence>
<evidence type="ECO:0000256" key="4">
    <source>
        <dbReference type="ARBA" id="ARBA00022723"/>
    </source>
</evidence>
<comment type="similarity">
    <text evidence="8">Belongs to the polysaccharide lyase 9 family.</text>
</comment>
<dbReference type="InterPro" id="IPR013324">
    <property type="entry name" value="RNA_pol_sigma_r3/r4-like"/>
</dbReference>
<evidence type="ECO:0000259" key="10">
    <source>
        <dbReference type="Pfam" id="PF04542"/>
    </source>
</evidence>
<dbReference type="SUPFAM" id="SSF88659">
    <property type="entry name" value="Sigma3 and sigma4 domains of RNA polymerase sigma factors"/>
    <property type="match status" value="1"/>
</dbReference>
<evidence type="ECO:0000256" key="2">
    <source>
        <dbReference type="ARBA" id="ARBA00004613"/>
    </source>
</evidence>
<organism evidence="13 14">
    <name type="scientific">Hamadaea flava</name>
    <dbReference type="NCBI Taxonomy" id="1742688"/>
    <lineage>
        <taxon>Bacteria</taxon>
        <taxon>Bacillati</taxon>
        <taxon>Actinomycetota</taxon>
        <taxon>Actinomycetes</taxon>
        <taxon>Micromonosporales</taxon>
        <taxon>Micromonosporaceae</taxon>
        <taxon>Hamadaea</taxon>
    </lineage>
</organism>
<proteinExistence type="inferred from homology"/>
<dbReference type="SMART" id="SM00710">
    <property type="entry name" value="PbH1"/>
    <property type="match status" value="6"/>
</dbReference>
<evidence type="ECO:0000256" key="3">
    <source>
        <dbReference type="ARBA" id="ARBA00022525"/>
    </source>
</evidence>
<gene>
    <name evidence="13" type="ORF">ACFOZ4_36835</name>
</gene>
<dbReference type="PANTHER" id="PTHR40088:SF1">
    <property type="entry name" value="PECTATE LYASE PEL9"/>
    <property type="match status" value="1"/>
</dbReference>
<dbReference type="Proteomes" id="UP001595816">
    <property type="component" value="Unassembled WGS sequence"/>
</dbReference>
<feature type="compositionally biased region" description="Pro residues" evidence="9">
    <location>
        <begin position="306"/>
        <end position="315"/>
    </location>
</feature>
<evidence type="ECO:0000313" key="14">
    <source>
        <dbReference type="Proteomes" id="UP001595816"/>
    </source>
</evidence>
<evidence type="ECO:0000256" key="5">
    <source>
        <dbReference type="ARBA" id="ARBA00022729"/>
    </source>
</evidence>
<dbReference type="EMBL" id="JBHSAY010000029">
    <property type="protein sequence ID" value="MFC4136206.1"/>
    <property type="molecule type" value="Genomic_DNA"/>
</dbReference>
<keyword evidence="4" id="KW-0479">Metal-binding</keyword>
<dbReference type="Pfam" id="PF22842">
    <property type="entry name" value="Pel9A-like_beta_helix"/>
    <property type="match status" value="1"/>
</dbReference>
<evidence type="ECO:0000256" key="8">
    <source>
        <dbReference type="ARBA" id="ARBA00038263"/>
    </source>
</evidence>
<dbReference type="Gene3D" id="1.10.1740.10">
    <property type="match status" value="1"/>
</dbReference>
<dbReference type="InterPro" id="IPR012334">
    <property type="entry name" value="Pectin_lyas_fold"/>
</dbReference>